<dbReference type="AlphaFoldDB" id="A0A0G1JAQ8"/>
<gene>
    <name evidence="1" type="ORF">UW30_C0012G0003</name>
</gene>
<dbReference type="Proteomes" id="UP000034736">
    <property type="component" value="Unassembled WGS sequence"/>
</dbReference>
<reference evidence="1 2" key="1">
    <citation type="journal article" date="2015" name="Nature">
        <title>rRNA introns, odd ribosomes, and small enigmatic genomes across a large radiation of phyla.</title>
        <authorList>
            <person name="Brown C.T."/>
            <person name="Hug L.A."/>
            <person name="Thomas B.C."/>
            <person name="Sharon I."/>
            <person name="Castelle C.J."/>
            <person name="Singh A."/>
            <person name="Wilkins M.J."/>
            <person name="Williams K.H."/>
            <person name="Banfield J.F."/>
        </authorList>
    </citation>
    <scope>NUCLEOTIDE SEQUENCE [LARGE SCALE GENOMIC DNA]</scope>
</reference>
<protein>
    <submittedName>
        <fullName evidence="1">Uncharacterized protein</fullName>
    </submittedName>
</protein>
<accession>A0A0G1JAQ8</accession>
<organism evidence="1 2">
    <name type="scientific">Candidatus Giovannonibacteria bacterium GW2011_GWA2_44_13b</name>
    <dbReference type="NCBI Taxonomy" id="1618647"/>
    <lineage>
        <taxon>Bacteria</taxon>
        <taxon>Candidatus Giovannoniibacteriota</taxon>
    </lineage>
</organism>
<dbReference type="STRING" id="1618647.UW30_C0012G0003"/>
<evidence type="ECO:0000313" key="2">
    <source>
        <dbReference type="Proteomes" id="UP000034736"/>
    </source>
</evidence>
<comment type="caution">
    <text evidence="1">The sequence shown here is derived from an EMBL/GenBank/DDBJ whole genome shotgun (WGS) entry which is preliminary data.</text>
</comment>
<name>A0A0G1JAQ8_9BACT</name>
<evidence type="ECO:0000313" key="1">
    <source>
        <dbReference type="EMBL" id="KKT41077.1"/>
    </source>
</evidence>
<dbReference type="EMBL" id="LCHU01000012">
    <property type="protein sequence ID" value="KKT41077.1"/>
    <property type="molecule type" value="Genomic_DNA"/>
</dbReference>
<proteinExistence type="predicted"/>
<sequence length="63" mass="7555">MEAHMQKNRQKSTELPTWKPGFQVTWRWHRQVGEGIEKHLRLFVDFRLGIFTVLGLFVFGKKI</sequence>